<dbReference type="Pfam" id="PF13581">
    <property type="entry name" value="HATPase_c_2"/>
    <property type="match status" value="1"/>
</dbReference>
<dbReference type="CDD" id="cd16936">
    <property type="entry name" value="HATPase_RsbW-like"/>
    <property type="match status" value="1"/>
</dbReference>
<dbReference type="RefSeq" id="WP_179663391.1">
    <property type="nucleotide sequence ID" value="NZ_JACCBG010000001.1"/>
</dbReference>
<protein>
    <submittedName>
        <fullName evidence="2">Serine/threonine-protein kinase RsbW</fullName>
        <ecNumber evidence="2">2.7.11.1</ecNumber>
    </submittedName>
</protein>
<evidence type="ECO:0000259" key="1">
    <source>
        <dbReference type="Pfam" id="PF13581"/>
    </source>
</evidence>
<evidence type="ECO:0000313" key="2">
    <source>
        <dbReference type="EMBL" id="NYD41677.1"/>
    </source>
</evidence>
<dbReference type="EC" id="2.7.11.1" evidence="2"/>
<keyword evidence="3" id="KW-1185">Reference proteome</keyword>
<organism evidence="2 3">
    <name type="scientific">Nocardioides panaciterrulae</name>
    <dbReference type="NCBI Taxonomy" id="661492"/>
    <lineage>
        <taxon>Bacteria</taxon>
        <taxon>Bacillati</taxon>
        <taxon>Actinomycetota</taxon>
        <taxon>Actinomycetes</taxon>
        <taxon>Propionibacteriales</taxon>
        <taxon>Nocardioidaceae</taxon>
        <taxon>Nocardioides</taxon>
    </lineage>
</organism>
<name>A0A7Y9JAG8_9ACTN</name>
<dbReference type="Gene3D" id="3.30.565.10">
    <property type="entry name" value="Histidine kinase-like ATPase, C-terminal domain"/>
    <property type="match status" value="1"/>
</dbReference>
<evidence type="ECO:0000313" key="3">
    <source>
        <dbReference type="Proteomes" id="UP000535511"/>
    </source>
</evidence>
<dbReference type="InterPro" id="IPR036890">
    <property type="entry name" value="HATPase_C_sf"/>
</dbReference>
<reference evidence="2 3" key="1">
    <citation type="submission" date="2020-07" db="EMBL/GenBank/DDBJ databases">
        <title>Sequencing the genomes of 1000 actinobacteria strains.</title>
        <authorList>
            <person name="Klenk H.-P."/>
        </authorList>
    </citation>
    <scope>NUCLEOTIDE SEQUENCE [LARGE SCALE GENOMIC DNA]</scope>
    <source>
        <strain evidence="2 3">DSM 21350</strain>
    </source>
</reference>
<dbReference type="AlphaFoldDB" id="A0A7Y9JAG8"/>
<dbReference type="SUPFAM" id="SSF55874">
    <property type="entry name" value="ATPase domain of HSP90 chaperone/DNA topoisomerase II/histidine kinase"/>
    <property type="match status" value="1"/>
</dbReference>
<dbReference type="GO" id="GO:0004674">
    <property type="term" value="F:protein serine/threonine kinase activity"/>
    <property type="evidence" value="ECO:0007669"/>
    <property type="project" value="UniProtKB-EC"/>
</dbReference>
<gene>
    <name evidence="2" type="ORF">BJZ21_001760</name>
</gene>
<feature type="domain" description="Histidine kinase/HSP90-like ATPase" evidence="1">
    <location>
        <begin position="18"/>
        <end position="140"/>
    </location>
</feature>
<sequence>MTEPSLPELPGRIELSAPADPAIIDLLHGLLEQVWLRHPDVEDADRIRFEMAVVEVLANIVEHAYRLDQPAGDGQRRFTVCLAVTPEALQAAFADNGLPMELDLSRVAMPDEHAESGRGLALAAAALDDLAYSRNDGRNHWRLLCLRGRPR</sequence>
<comment type="caution">
    <text evidence="2">The sequence shown here is derived from an EMBL/GenBank/DDBJ whole genome shotgun (WGS) entry which is preliminary data.</text>
</comment>
<dbReference type="InterPro" id="IPR003594">
    <property type="entry name" value="HATPase_dom"/>
</dbReference>
<keyword evidence="2" id="KW-0418">Kinase</keyword>
<accession>A0A7Y9JAG8</accession>
<dbReference type="EMBL" id="JACCBG010000001">
    <property type="protein sequence ID" value="NYD41677.1"/>
    <property type="molecule type" value="Genomic_DNA"/>
</dbReference>
<dbReference type="Proteomes" id="UP000535511">
    <property type="component" value="Unassembled WGS sequence"/>
</dbReference>
<proteinExistence type="predicted"/>
<keyword evidence="2" id="KW-0808">Transferase</keyword>